<proteinExistence type="predicted"/>
<name>A0A3B0QTW9_9ZZZZ</name>
<accession>A0A3B0QTW9</accession>
<keyword evidence="2" id="KW-0472">Membrane</keyword>
<sequence length="76" mass="8428">MANKNSTDGSGHPGDPKQKRKTIVKEKVCFKCGEKVHPEAIECPKCGATGETSPLWLLKIAVGFILGFVLWLVFWR</sequence>
<dbReference type="EMBL" id="UOEA01000045">
    <property type="protein sequence ID" value="VAV83682.1"/>
    <property type="molecule type" value="Genomic_DNA"/>
</dbReference>
<dbReference type="GO" id="GO:0006412">
    <property type="term" value="P:translation"/>
    <property type="evidence" value="ECO:0007669"/>
    <property type="project" value="InterPro"/>
</dbReference>
<dbReference type="Gene3D" id="4.10.1060.50">
    <property type="match status" value="1"/>
</dbReference>
<feature type="transmembrane region" description="Helical" evidence="2">
    <location>
        <begin position="56"/>
        <end position="75"/>
    </location>
</feature>
<reference evidence="3" key="1">
    <citation type="submission" date="2018-06" db="EMBL/GenBank/DDBJ databases">
        <authorList>
            <person name="Zhirakovskaya E."/>
        </authorList>
    </citation>
    <scope>NUCLEOTIDE SEQUENCE</scope>
</reference>
<dbReference type="SUPFAM" id="SSF57829">
    <property type="entry name" value="Zn-binding ribosomal proteins"/>
    <property type="match status" value="1"/>
</dbReference>
<keyword evidence="2" id="KW-0812">Transmembrane</keyword>
<evidence type="ECO:0000313" key="3">
    <source>
        <dbReference type="EMBL" id="VAV83682.1"/>
    </source>
</evidence>
<dbReference type="InterPro" id="IPR038587">
    <property type="entry name" value="Ribosomal_eL40_sf"/>
</dbReference>
<gene>
    <name evidence="3" type="ORF">MNBD_DELTA01-956</name>
</gene>
<evidence type="ECO:0000256" key="1">
    <source>
        <dbReference type="SAM" id="MobiDB-lite"/>
    </source>
</evidence>
<evidence type="ECO:0000256" key="2">
    <source>
        <dbReference type="SAM" id="Phobius"/>
    </source>
</evidence>
<evidence type="ECO:0008006" key="4">
    <source>
        <dbReference type="Google" id="ProtNLM"/>
    </source>
</evidence>
<keyword evidence="2" id="KW-1133">Transmembrane helix</keyword>
<dbReference type="AlphaFoldDB" id="A0A3B0QTW9"/>
<organism evidence="3">
    <name type="scientific">hydrothermal vent metagenome</name>
    <dbReference type="NCBI Taxonomy" id="652676"/>
    <lineage>
        <taxon>unclassified sequences</taxon>
        <taxon>metagenomes</taxon>
        <taxon>ecological metagenomes</taxon>
    </lineage>
</organism>
<protein>
    <recommendedName>
        <fullName evidence="4">Zinc-ribbon domain-containing protein</fullName>
    </recommendedName>
</protein>
<dbReference type="InterPro" id="IPR011332">
    <property type="entry name" value="Ribosomal_zn-bd"/>
</dbReference>
<feature type="region of interest" description="Disordered" evidence="1">
    <location>
        <begin position="1"/>
        <end position="21"/>
    </location>
</feature>